<name>A0A485PCB8_LYNPA</name>
<protein>
    <recommendedName>
        <fullName evidence="1">CARD domain-containing protein</fullName>
    </recommendedName>
</protein>
<sequence>MPLSYKERILKEFNISQVLPRLVYDGVFSLKEYREILSWHCHPRRVESFFLKLCSKGPKAFCAFCSHLEEFCPYLLTCFFLYYQ</sequence>
<feature type="domain" description="CARD" evidence="1">
    <location>
        <begin position="6"/>
        <end position="75"/>
    </location>
</feature>
<dbReference type="AlphaFoldDB" id="A0A485PCB8"/>
<dbReference type="CDD" id="cd01671">
    <property type="entry name" value="CARD"/>
    <property type="match status" value="1"/>
</dbReference>
<dbReference type="Gene3D" id="1.10.533.10">
    <property type="entry name" value="Death Domain, Fas"/>
    <property type="match status" value="1"/>
</dbReference>
<dbReference type="Proteomes" id="UP000386466">
    <property type="component" value="Unassembled WGS sequence"/>
</dbReference>
<gene>
    <name evidence="2" type="ORF">LYPA_23C002941</name>
</gene>
<dbReference type="InterPro" id="IPR001315">
    <property type="entry name" value="CARD"/>
</dbReference>
<dbReference type="InterPro" id="IPR011029">
    <property type="entry name" value="DEATH-like_dom_sf"/>
</dbReference>
<dbReference type="Pfam" id="PF00619">
    <property type="entry name" value="CARD"/>
    <property type="match status" value="1"/>
</dbReference>
<dbReference type="SUPFAM" id="SSF47986">
    <property type="entry name" value="DEATH domain"/>
    <property type="match status" value="1"/>
</dbReference>
<evidence type="ECO:0000313" key="2">
    <source>
        <dbReference type="EMBL" id="VFV39892.1"/>
    </source>
</evidence>
<keyword evidence="3" id="KW-1185">Reference proteome</keyword>
<dbReference type="GO" id="GO:0042981">
    <property type="term" value="P:regulation of apoptotic process"/>
    <property type="evidence" value="ECO:0007669"/>
    <property type="project" value="InterPro"/>
</dbReference>
<accession>A0A485PCB8</accession>
<dbReference type="EMBL" id="CAAGRJ010028059">
    <property type="protein sequence ID" value="VFV39892.1"/>
    <property type="molecule type" value="Genomic_DNA"/>
</dbReference>
<reference evidence="2 3" key="1">
    <citation type="submission" date="2019-01" db="EMBL/GenBank/DDBJ databases">
        <authorList>
            <person name="Alioto T."/>
            <person name="Alioto T."/>
        </authorList>
    </citation>
    <scope>NUCLEOTIDE SEQUENCE [LARGE SCALE GENOMIC DNA]</scope>
</reference>
<proteinExistence type="predicted"/>
<evidence type="ECO:0000313" key="3">
    <source>
        <dbReference type="Proteomes" id="UP000386466"/>
    </source>
</evidence>
<organism evidence="2 3">
    <name type="scientific">Lynx pardinus</name>
    <name type="common">Iberian lynx</name>
    <name type="synonym">Felis pardina</name>
    <dbReference type="NCBI Taxonomy" id="191816"/>
    <lineage>
        <taxon>Eukaryota</taxon>
        <taxon>Metazoa</taxon>
        <taxon>Chordata</taxon>
        <taxon>Craniata</taxon>
        <taxon>Vertebrata</taxon>
        <taxon>Euteleostomi</taxon>
        <taxon>Mammalia</taxon>
        <taxon>Eutheria</taxon>
        <taxon>Laurasiatheria</taxon>
        <taxon>Carnivora</taxon>
        <taxon>Feliformia</taxon>
        <taxon>Felidae</taxon>
        <taxon>Felinae</taxon>
        <taxon>Lynx</taxon>
    </lineage>
</organism>
<evidence type="ECO:0000259" key="1">
    <source>
        <dbReference type="Pfam" id="PF00619"/>
    </source>
</evidence>
<feature type="non-terminal residue" evidence="2">
    <location>
        <position position="84"/>
    </location>
</feature>